<dbReference type="GO" id="GO:0006094">
    <property type="term" value="P:gluconeogenesis"/>
    <property type="evidence" value="ECO:0007669"/>
    <property type="project" value="UniProtKB-KW"/>
</dbReference>
<organism evidence="5 6">
    <name type="scientific">Leucobacter aridicollis</name>
    <dbReference type="NCBI Taxonomy" id="283878"/>
    <lineage>
        <taxon>Bacteria</taxon>
        <taxon>Bacillati</taxon>
        <taxon>Actinomycetota</taxon>
        <taxon>Actinomycetes</taxon>
        <taxon>Micrococcales</taxon>
        <taxon>Microbacteriaceae</taxon>
        <taxon>Leucobacter</taxon>
    </lineage>
</organism>
<dbReference type="GO" id="GO:0051156">
    <property type="term" value="P:glucose 6-phosphate metabolic process"/>
    <property type="evidence" value="ECO:0007669"/>
    <property type="project" value="TreeGrafter"/>
</dbReference>
<dbReference type="PANTHER" id="PTHR11469:SF1">
    <property type="entry name" value="GLUCOSE-6-PHOSPHATE ISOMERASE"/>
    <property type="match status" value="1"/>
</dbReference>
<evidence type="ECO:0000256" key="1">
    <source>
        <dbReference type="ARBA" id="ARBA00022432"/>
    </source>
</evidence>
<dbReference type="Gene3D" id="3.40.50.10490">
    <property type="entry name" value="Glucose-6-phosphate isomerase like protein, domain 1"/>
    <property type="match status" value="2"/>
</dbReference>
<dbReference type="AlphaFoldDB" id="A0A852QWJ5"/>
<dbReference type="PANTHER" id="PTHR11469">
    <property type="entry name" value="GLUCOSE-6-PHOSPHATE ISOMERASE"/>
    <property type="match status" value="1"/>
</dbReference>
<proteinExistence type="inferred from homology"/>
<evidence type="ECO:0000256" key="3">
    <source>
        <dbReference type="ARBA" id="ARBA00023235"/>
    </source>
</evidence>
<dbReference type="GO" id="GO:0004347">
    <property type="term" value="F:glucose-6-phosphate isomerase activity"/>
    <property type="evidence" value="ECO:0007669"/>
    <property type="project" value="UniProtKB-EC"/>
</dbReference>
<dbReference type="InterPro" id="IPR001672">
    <property type="entry name" value="G6P_Isomerase"/>
</dbReference>
<dbReference type="GO" id="GO:0005829">
    <property type="term" value="C:cytosol"/>
    <property type="evidence" value="ECO:0007669"/>
    <property type="project" value="TreeGrafter"/>
</dbReference>
<comment type="similarity">
    <text evidence="4">Belongs to the GPI family.</text>
</comment>
<dbReference type="SUPFAM" id="SSF53697">
    <property type="entry name" value="SIS domain"/>
    <property type="match status" value="1"/>
</dbReference>
<dbReference type="GO" id="GO:0006096">
    <property type="term" value="P:glycolytic process"/>
    <property type="evidence" value="ECO:0007669"/>
    <property type="project" value="UniProtKB-UniPathway"/>
</dbReference>
<dbReference type="EC" id="5.3.1.9" evidence="4"/>
<protein>
    <recommendedName>
        <fullName evidence="4">Glucose-6-phosphate isomerase</fullName>
        <ecNumber evidence="4">5.3.1.9</ecNumber>
    </recommendedName>
</protein>
<dbReference type="GO" id="GO:0048029">
    <property type="term" value="F:monosaccharide binding"/>
    <property type="evidence" value="ECO:0007669"/>
    <property type="project" value="TreeGrafter"/>
</dbReference>
<evidence type="ECO:0000256" key="4">
    <source>
        <dbReference type="RuleBase" id="RU000612"/>
    </source>
</evidence>
<dbReference type="GO" id="GO:0097367">
    <property type="term" value="F:carbohydrate derivative binding"/>
    <property type="evidence" value="ECO:0007669"/>
    <property type="project" value="InterPro"/>
</dbReference>
<keyword evidence="2 4" id="KW-0324">Glycolysis</keyword>
<keyword evidence="3 4" id="KW-0413">Isomerase</keyword>
<keyword evidence="1 4" id="KW-0312">Gluconeogenesis</keyword>
<dbReference type="RefSeq" id="WP_185986842.1">
    <property type="nucleotide sequence ID" value="NZ_BAAALZ010000001.1"/>
</dbReference>
<comment type="pathway">
    <text evidence="4">Carbohydrate degradation; glycolysis; D-glyceraldehyde 3-phosphate and glycerone phosphate from D-glucose: step 2/4.</text>
</comment>
<dbReference type="PRINTS" id="PR00662">
    <property type="entry name" value="G6PISOMERASE"/>
</dbReference>
<evidence type="ECO:0000256" key="2">
    <source>
        <dbReference type="ARBA" id="ARBA00023152"/>
    </source>
</evidence>
<gene>
    <name evidence="5" type="ORF">BJ960_001526</name>
</gene>
<keyword evidence="6" id="KW-1185">Reference proteome</keyword>
<comment type="catalytic activity">
    <reaction evidence="4">
        <text>alpha-D-glucose 6-phosphate = beta-D-fructose 6-phosphate</text>
        <dbReference type="Rhea" id="RHEA:11816"/>
        <dbReference type="ChEBI" id="CHEBI:57634"/>
        <dbReference type="ChEBI" id="CHEBI:58225"/>
        <dbReference type="EC" id="5.3.1.9"/>
    </reaction>
</comment>
<dbReference type="EMBL" id="JACCBD010000001">
    <property type="protein sequence ID" value="NYD26723.1"/>
    <property type="molecule type" value="Genomic_DNA"/>
</dbReference>
<accession>A0A852QWJ5</accession>
<dbReference type="PROSITE" id="PS51463">
    <property type="entry name" value="P_GLUCOSE_ISOMERASE_3"/>
    <property type="match status" value="1"/>
</dbReference>
<sequence length="505" mass="52323">MTINLTGVSRDAAFARSLDSLLEARFASRLFAQDATLWGEAAAAEAASRLGWTDFADNAAEVVEQTRRIAQAFAADGVDNFVLCGMGGSSLAPLMIAPELTVLDSTHPDAVRRALESDLSRTAVIVSSKSGGTVETVSQMHAFEAAFAGAGIDPHSRIVIVTDPGSALAADAAETGKRVVFADPNVGGRFSVFTAFGIVPSMLAGADMSRLVGDGARVRDALSVDNADNPALVLAAALASGLPQRFVAELQSDASLPDEFGLWTEQLVAESTGKQSTGVFPIALPTGATPSGAATATLVRLSAGEQSDGPGIGIAAPLGQQLLLWQVATAAMGFLLAVDPFNQPDVESAKIATRESLGEPPEPTTEVPSPAETRARLRALVRRDGYVGIQAYVDPSDAHVAELLGRLRQSLVNELGVPVALGYGPRYLHSTGQFHKGGPSCGTFLQIIETGAREVAIPGEETGFGALFGAQARGDASVLRARGRAVLSVETSDPATLLRELIAAN</sequence>
<reference evidence="5 6" key="1">
    <citation type="submission" date="2020-07" db="EMBL/GenBank/DDBJ databases">
        <title>Sequencing the genomes of 1000 actinobacteria strains.</title>
        <authorList>
            <person name="Klenk H.-P."/>
        </authorList>
    </citation>
    <scope>NUCLEOTIDE SEQUENCE [LARGE SCALE GENOMIC DNA]</scope>
    <source>
        <strain evidence="5 6">DSM 17380</strain>
    </source>
</reference>
<evidence type="ECO:0000313" key="5">
    <source>
        <dbReference type="EMBL" id="NYD26723.1"/>
    </source>
</evidence>
<comment type="caution">
    <text evidence="5">The sequence shown here is derived from an EMBL/GenBank/DDBJ whole genome shotgun (WGS) entry which is preliminary data.</text>
</comment>
<evidence type="ECO:0000313" key="6">
    <source>
        <dbReference type="Proteomes" id="UP000586095"/>
    </source>
</evidence>
<dbReference type="Proteomes" id="UP000586095">
    <property type="component" value="Unassembled WGS sequence"/>
</dbReference>
<dbReference type="InterPro" id="IPR046348">
    <property type="entry name" value="SIS_dom_sf"/>
</dbReference>
<dbReference type="Pfam" id="PF00342">
    <property type="entry name" value="PGI"/>
    <property type="match status" value="1"/>
</dbReference>
<dbReference type="UniPathway" id="UPA00109">
    <property type="reaction ID" value="UER00181"/>
</dbReference>
<name>A0A852QWJ5_9MICO</name>